<dbReference type="Proteomes" id="UP000008694">
    <property type="component" value="Unassembled WGS sequence"/>
</dbReference>
<proteinExistence type="predicted"/>
<dbReference type="STRING" id="81972.D7KCX5"/>
<gene>
    <name evidence="1" type="ORF">ARALYDRAFT_680613</name>
</gene>
<reference evidence="2" key="1">
    <citation type="journal article" date="2011" name="Nat. Genet.">
        <title>The Arabidopsis lyrata genome sequence and the basis of rapid genome size change.</title>
        <authorList>
            <person name="Hu T.T."/>
            <person name="Pattyn P."/>
            <person name="Bakker E.G."/>
            <person name="Cao J."/>
            <person name="Cheng J.-F."/>
            <person name="Clark R.M."/>
            <person name="Fahlgren N."/>
            <person name="Fawcett J.A."/>
            <person name="Grimwood J."/>
            <person name="Gundlach H."/>
            <person name="Haberer G."/>
            <person name="Hollister J.D."/>
            <person name="Ossowski S."/>
            <person name="Ottilar R.P."/>
            <person name="Salamov A.A."/>
            <person name="Schneeberger K."/>
            <person name="Spannagl M."/>
            <person name="Wang X."/>
            <person name="Yang L."/>
            <person name="Nasrallah M.E."/>
            <person name="Bergelson J."/>
            <person name="Carrington J.C."/>
            <person name="Gaut B.S."/>
            <person name="Schmutz J."/>
            <person name="Mayer K.F.X."/>
            <person name="Van de Peer Y."/>
            <person name="Grigoriev I.V."/>
            <person name="Nordborg M."/>
            <person name="Weigel D."/>
            <person name="Guo Y.-L."/>
        </authorList>
    </citation>
    <scope>NUCLEOTIDE SEQUENCE [LARGE SCALE GENOMIC DNA]</scope>
    <source>
        <strain evidence="2">cv. MN47</strain>
    </source>
</reference>
<keyword evidence="2" id="KW-1185">Reference proteome</keyword>
<dbReference type="EMBL" id="GL348713">
    <property type="protein sequence ID" value="EFH69792.1"/>
    <property type="molecule type" value="Genomic_DNA"/>
</dbReference>
<dbReference type="Gramene" id="Al_scaffold_0001_2936">
    <property type="protein sequence ID" value="Al_scaffold_0001_2936"/>
    <property type="gene ID" value="Al_scaffold_0001_2936"/>
</dbReference>
<evidence type="ECO:0000313" key="2">
    <source>
        <dbReference type="Proteomes" id="UP000008694"/>
    </source>
</evidence>
<dbReference type="HOGENOM" id="CLU_1442897_0_0_1"/>
<accession>D7KCX5</accession>
<evidence type="ECO:0000313" key="1">
    <source>
        <dbReference type="EMBL" id="EFH69792.1"/>
    </source>
</evidence>
<organism evidence="2">
    <name type="scientific">Arabidopsis lyrata subsp. lyrata</name>
    <name type="common">Lyre-leaved rock-cress</name>
    <dbReference type="NCBI Taxonomy" id="81972"/>
    <lineage>
        <taxon>Eukaryota</taxon>
        <taxon>Viridiplantae</taxon>
        <taxon>Streptophyta</taxon>
        <taxon>Embryophyta</taxon>
        <taxon>Tracheophyta</taxon>
        <taxon>Spermatophyta</taxon>
        <taxon>Magnoliopsida</taxon>
        <taxon>eudicotyledons</taxon>
        <taxon>Gunneridae</taxon>
        <taxon>Pentapetalae</taxon>
        <taxon>rosids</taxon>
        <taxon>malvids</taxon>
        <taxon>Brassicales</taxon>
        <taxon>Brassicaceae</taxon>
        <taxon>Camelineae</taxon>
        <taxon>Arabidopsis</taxon>
    </lineage>
</organism>
<sequence length="188" mass="21295">MYQLEIRYITYSVGRMPPLTNLVSRGNCTSGTRRVEGALLHIQRHGISKFNCTDHEPVIVDEILMDKEVIKDVRIINTLEEAFQRLPKQPIGADLIHYSGMGTPGKIISYGPKTHGSLFQGYHSVIITFLERIGKELVTEAYLAKVEEFAKLKQKQVKSSDIQRQLNTCVISSSHFMCRHVGPALHQF</sequence>
<protein>
    <submittedName>
        <fullName evidence="1">Predicted protein</fullName>
    </submittedName>
</protein>
<dbReference type="AlphaFoldDB" id="D7KCX5"/>
<name>D7KCX5_ARALL</name>